<feature type="region of interest" description="Disordered" evidence="6">
    <location>
        <begin position="720"/>
        <end position="741"/>
    </location>
</feature>
<evidence type="ECO:0000256" key="2">
    <source>
        <dbReference type="ARBA" id="ARBA00022723"/>
    </source>
</evidence>
<feature type="region of interest" description="Disordered" evidence="6">
    <location>
        <begin position="155"/>
        <end position="193"/>
    </location>
</feature>
<name>A0A2S4PP12_9PEZI</name>
<organism evidence="8 9">
    <name type="scientific">Erysiphe pulchra</name>
    <dbReference type="NCBI Taxonomy" id="225359"/>
    <lineage>
        <taxon>Eukaryota</taxon>
        <taxon>Fungi</taxon>
        <taxon>Dikarya</taxon>
        <taxon>Ascomycota</taxon>
        <taxon>Pezizomycotina</taxon>
        <taxon>Leotiomycetes</taxon>
        <taxon>Erysiphales</taxon>
        <taxon>Erysiphaceae</taxon>
        <taxon>Erysiphe</taxon>
    </lineage>
</organism>
<dbReference type="InterPro" id="IPR050815">
    <property type="entry name" value="TF_fung"/>
</dbReference>
<accession>A0A2S4PP12</accession>
<proteinExistence type="predicted"/>
<evidence type="ECO:0000256" key="3">
    <source>
        <dbReference type="ARBA" id="ARBA00023015"/>
    </source>
</evidence>
<reference evidence="8 9" key="1">
    <citation type="submission" date="2017-10" db="EMBL/GenBank/DDBJ databases">
        <title>Development of genomic resources for the powdery mildew, Erysiphe pulchra.</title>
        <authorList>
            <person name="Wadl P.A."/>
            <person name="Mack B.M."/>
            <person name="Moore G."/>
            <person name="Beltz S.B."/>
        </authorList>
    </citation>
    <scope>NUCLEOTIDE SEQUENCE [LARGE SCALE GENOMIC DNA]</scope>
    <source>
        <strain evidence="8">Cflorida</strain>
    </source>
</reference>
<dbReference type="CDD" id="cd12148">
    <property type="entry name" value="fungal_TF_MHR"/>
    <property type="match status" value="1"/>
</dbReference>
<dbReference type="Proteomes" id="UP000237438">
    <property type="component" value="Unassembled WGS sequence"/>
</dbReference>
<dbReference type="GO" id="GO:0003677">
    <property type="term" value="F:DNA binding"/>
    <property type="evidence" value="ECO:0007669"/>
    <property type="project" value="InterPro"/>
</dbReference>
<dbReference type="GO" id="GO:0008270">
    <property type="term" value="F:zinc ion binding"/>
    <property type="evidence" value="ECO:0007669"/>
    <property type="project" value="InterPro"/>
</dbReference>
<evidence type="ECO:0000256" key="1">
    <source>
        <dbReference type="ARBA" id="ARBA00004123"/>
    </source>
</evidence>
<protein>
    <recommendedName>
        <fullName evidence="7">Xylanolytic transcriptional activator regulatory domain-containing protein</fullName>
    </recommendedName>
</protein>
<dbReference type="GO" id="GO:0006351">
    <property type="term" value="P:DNA-templated transcription"/>
    <property type="evidence" value="ECO:0007669"/>
    <property type="project" value="InterPro"/>
</dbReference>
<feature type="compositionally biased region" description="Basic and acidic residues" evidence="6">
    <location>
        <begin position="176"/>
        <end position="193"/>
    </location>
</feature>
<dbReference type="Pfam" id="PF04082">
    <property type="entry name" value="Fungal_trans"/>
    <property type="match status" value="1"/>
</dbReference>
<keyword evidence="5" id="KW-0539">Nucleus</keyword>
<keyword evidence="4" id="KW-0804">Transcription</keyword>
<gene>
    <name evidence="8" type="ORF">EPUL_005904</name>
</gene>
<keyword evidence="9" id="KW-1185">Reference proteome</keyword>
<evidence type="ECO:0000313" key="9">
    <source>
        <dbReference type="Proteomes" id="UP000237438"/>
    </source>
</evidence>
<evidence type="ECO:0000256" key="6">
    <source>
        <dbReference type="SAM" id="MobiDB-lite"/>
    </source>
</evidence>
<evidence type="ECO:0000256" key="4">
    <source>
        <dbReference type="ARBA" id="ARBA00023163"/>
    </source>
</evidence>
<keyword evidence="2" id="KW-0479">Metal-binding</keyword>
<dbReference type="InterPro" id="IPR007219">
    <property type="entry name" value="XnlR_reg_dom"/>
</dbReference>
<dbReference type="SMART" id="SM00906">
    <property type="entry name" value="Fungal_trans"/>
    <property type="match status" value="1"/>
</dbReference>
<dbReference type="AlphaFoldDB" id="A0A2S4PP12"/>
<comment type="caution">
    <text evidence="8">The sequence shown here is derived from an EMBL/GenBank/DDBJ whole genome shotgun (WGS) entry which is preliminary data.</text>
</comment>
<feature type="domain" description="Xylanolytic transcriptional activator regulatory" evidence="7">
    <location>
        <begin position="335"/>
        <end position="424"/>
    </location>
</feature>
<comment type="subcellular location">
    <subcellularLocation>
        <location evidence="1">Nucleus</location>
    </subcellularLocation>
</comment>
<dbReference type="PANTHER" id="PTHR47338">
    <property type="entry name" value="ZN(II)2CYS6 TRANSCRIPTION FACTOR (EUROFUNG)-RELATED"/>
    <property type="match status" value="1"/>
</dbReference>
<dbReference type="EMBL" id="PEDP01001372">
    <property type="protein sequence ID" value="POS83762.1"/>
    <property type="molecule type" value="Genomic_DNA"/>
</dbReference>
<dbReference type="GO" id="GO:0005634">
    <property type="term" value="C:nucleus"/>
    <property type="evidence" value="ECO:0007669"/>
    <property type="project" value="UniProtKB-SubCell"/>
</dbReference>
<dbReference type="OrthoDB" id="5370478at2759"/>
<evidence type="ECO:0000313" key="8">
    <source>
        <dbReference type="EMBL" id="POS83762.1"/>
    </source>
</evidence>
<feature type="non-terminal residue" evidence="8">
    <location>
        <position position="895"/>
    </location>
</feature>
<dbReference type="PANTHER" id="PTHR47338:SF5">
    <property type="entry name" value="ZN(II)2CYS6 TRANSCRIPTION FACTOR (EUROFUNG)"/>
    <property type="match status" value="1"/>
</dbReference>
<keyword evidence="3" id="KW-0805">Transcription regulation</keyword>
<dbReference type="STRING" id="225359.A0A2S4PP12"/>
<sequence>MLATKPVLTLTAIITSQQPLAAIFPPRAVSSYQATGKSRVASPKRTYAEAFHPLGQNLQQQQQQEKQREEQLLYLHQSSPQHVSIKIAVSKENTLGSRSRGEDENMEKIKCASEEKKTHKMVRSSIACARVNNGPNSTCKSCAQYNRECTYPVAGSTPTPKRAEAPSGANQIGETPDSKRRSRKIEDSGRRVSQRIREDVLDSPILTRKVWDELFELFKLHFSTEMPFLHPPTFRNRMRQAAIPRDPNFTHADLDEGRVLLLGVLTLTARFHPGLASHHSPNGLDPLAASEFYAAPLANALGPTIRHLSRPSIENVQALLMLGLYEWSQTRGLSAWLNVGMAIRLAFSLGLAYIDDPGHQSSIDSRTPLPSTQSRDGAMEKEVRRRTLWSCFIMDRMLSAGRNRPTIIAIDKLAVQLPCSDDQFLFVHNGPTSFLSPRWMKPNEKNVPAQDEGVLSCYLRLVGIFGDLSEWLHTGGRKVETLPPWDEASKFFSLRRRFKAFYDGLPPSLTYNEANLSAHIEKRNATTYSSLHTLYSLSIIVLHREYMPFIPLRCEKPKGPLDPPLYPPESYDVPDGFWETGAQDVMKATRDIIEIIRTCQDSNALPESPQIGFAAWQASFICAYTLWFPKMDTKGYLVDQTYPEPARILKSKNLLNLTQKMLSDMSPTLNMMKGYHKSSEKINRYFYLVCRDYIQKFKRSNGLVNFKYYESEFKELCPTRGTEQIQPETPEDSSHLKTTINDNSLVGTSCDSIQGMDSAYQRQNGSWAPINVSSPVDEERSKYNSRGQFPYGIPYLQQQTPSSPIVSNGNVCISPTAVNSLPYNSQVQHSTNFPSIISSNTAPPPMKNKTTACDNDEQTFIRWIEGLESISMNTGLDNFAQETSFDQLTRNLSNS</sequence>
<evidence type="ECO:0000259" key="7">
    <source>
        <dbReference type="SMART" id="SM00906"/>
    </source>
</evidence>
<dbReference type="GO" id="GO:0000981">
    <property type="term" value="F:DNA-binding transcription factor activity, RNA polymerase II-specific"/>
    <property type="evidence" value="ECO:0007669"/>
    <property type="project" value="InterPro"/>
</dbReference>
<evidence type="ECO:0000256" key="5">
    <source>
        <dbReference type="ARBA" id="ARBA00023242"/>
    </source>
</evidence>